<gene>
    <name evidence="1" type="ORF">S01H1_50061</name>
</gene>
<evidence type="ECO:0000313" key="1">
    <source>
        <dbReference type="EMBL" id="GAG26811.1"/>
    </source>
</evidence>
<dbReference type="AlphaFoldDB" id="X0XPA9"/>
<reference evidence="1" key="1">
    <citation type="journal article" date="2014" name="Front. Microbiol.">
        <title>High frequency of phylogenetically diverse reductive dehalogenase-homologous genes in deep subseafloor sedimentary metagenomes.</title>
        <authorList>
            <person name="Kawai M."/>
            <person name="Futagami T."/>
            <person name="Toyoda A."/>
            <person name="Takaki Y."/>
            <person name="Nishi S."/>
            <person name="Hori S."/>
            <person name="Arai W."/>
            <person name="Tsubouchi T."/>
            <person name="Morono Y."/>
            <person name="Uchiyama I."/>
            <person name="Ito T."/>
            <person name="Fujiyama A."/>
            <person name="Inagaki F."/>
            <person name="Takami H."/>
        </authorList>
    </citation>
    <scope>NUCLEOTIDE SEQUENCE</scope>
    <source>
        <strain evidence="1">Expedition CK06-06</strain>
    </source>
</reference>
<organism evidence="1">
    <name type="scientific">marine sediment metagenome</name>
    <dbReference type="NCBI Taxonomy" id="412755"/>
    <lineage>
        <taxon>unclassified sequences</taxon>
        <taxon>metagenomes</taxon>
        <taxon>ecological metagenomes</taxon>
    </lineage>
</organism>
<name>X0XPA9_9ZZZZ</name>
<sequence length="52" mass="5669">MANTYTNITPDVVVNEILPSYKAGLVGLQAFSTQYPAVNDRGQDLGKDDVIR</sequence>
<protein>
    <submittedName>
        <fullName evidence="1">Uncharacterized protein</fullName>
    </submittedName>
</protein>
<proteinExistence type="predicted"/>
<dbReference type="EMBL" id="BARS01032238">
    <property type="protein sequence ID" value="GAG26811.1"/>
    <property type="molecule type" value="Genomic_DNA"/>
</dbReference>
<accession>X0XPA9</accession>
<comment type="caution">
    <text evidence="1">The sequence shown here is derived from an EMBL/GenBank/DDBJ whole genome shotgun (WGS) entry which is preliminary data.</text>
</comment>
<feature type="non-terminal residue" evidence="1">
    <location>
        <position position="52"/>
    </location>
</feature>